<dbReference type="Pfam" id="PF07374">
    <property type="entry name" value="DUF1492"/>
    <property type="match status" value="1"/>
</dbReference>
<dbReference type="EMBL" id="BK015025">
    <property type="protein sequence ID" value="DAD87744.1"/>
    <property type="molecule type" value="Genomic_DNA"/>
</dbReference>
<accession>A0A8S5MZU8</accession>
<protein>
    <submittedName>
        <fullName evidence="1">Uncharacterized protein</fullName>
    </submittedName>
</protein>
<name>A0A8S5MZU8_9CAUD</name>
<sequence>MVLNRQERQTNQKKKFLSKLWYIKHLIASNEEKIKDRRAMLKHNIKPIDYAKEQIKGGNKYSWDNLIYEIDNLEREIIDNTVELVKTEREIFDCIKNVEDLQYRLLLQYRYFDCKDWLEIDHLLKIEANTRNRKHSEALKAVKIDKFFQKVKKDKTK</sequence>
<dbReference type="InterPro" id="IPR010861">
    <property type="entry name" value="DUF1492"/>
</dbReference>
<organism evidence="1">
    <name type="scientific">Siphoviridae sp. ct8eQ1</name>
    <dbReference type="NCBI Taxonomy" id="2826171"/>
    <lineage>
        <taxon>Viruses</taxon>
        <taxon>Duplodnaviria</taxon>
        <taxon>Heunggongvirae</taxon>
        <taxon>Uroviricota</taxon>
        <taxon>Caudoviricetes</taxon>
    </lineage>
</organism>
<reference evidence="1" key="1">
    <citation type="journal article" date="2021" name="Proc. Natl. Acad. Sci. U.S.A.">
        <title>A Catalog of Tens of Thousands of Viruses from Human Metagenomes Reveals Hidden Associations with Chronic Diseases.</title>
        <authorList>
            <person name="Tisza M.J."/>
            <person name="Buck C.B."/>
        </authorList>
    </citation>
    <scope>NUCLEOTIDE SEQUENCE</scope>
    <source>
        <strain evidence="1">Ct8eQ1</strain>
    </source>
</reference>
<proteinExistence type="predicted"/>
<evidence type="ECO:0000313" key="1">
    <source>
        <dbReference type="EMBL" id="DAD87744.1"/>
    </source>
</evidence>